<dbReference type="Gene3D" id="3.10.100.10">
    <property type="entry name" value="Mannose-Binding Protein A, subunit A"/>
    <property type="match status" value="1"/>
</dbReference>
<gene>
    <name evidence="2" type="ORF">GSLYS_00020288001</name>
</gene>
<dbReference type="InterPro" id="IPR016186">
    <property type="entry name" value="C-type_lectin-like/link_sf"/>
</dbReference>
<dbReference type="Proteomes" id="UP001497497">
    <property type="component" value="Unassembled WGS sequence"/>
</dbReference>
<evidence type="ECO:0000313" key="3">
    <source>
        <dbReference type="Proteomes" id="UP001497497"/>
    </source>
</evidence>
<dbReference type="EMBL" id="CAXITT010000879">
    <property type="protein sequence ID" value="CAL1546911.1"/>
    <property type="molecule type" value="Genomic_DNA"/>
</dbReference>
<dbReference type="SUPFAM" id="SSF57414">
    <property type="entry name" value="Hairpin loop containing domain-like"/>
    <property type="match status" value="1"/>
</dbReference>
<organism evidence="2 3">
    <name type="scientific">Lymnaea stagnalis</name>
    <name type="common">Great pond snail</name>
    <name type="synonym">Helix stagnalis</name>
    <dbReference type="NCBI Taxonomy" id="6523"/>
    <lineage>
        <taxon>Eukaryota</taxon>
        <taxon>Metazoa</taxon>
        <taxon>Spiralia</taxon>
        <taxon>Lophotrochozoa</taxon>
        <taxon>Mollusca</taxon>
        <taxon>Gastropoda</taxon>
        <taxon>Heterobranchia</taxon>
        <taxon>Euthyneura</taxon>
        <taxon>Panpulmonata</taxon>
        <taxon>Hygrophila</taxon>
        <taxon>Lymnaeoidea</taxon>
        <taxon>Lymnaeidae</taxon>
        <taxon>Lymnaea</taxon>
    </lineage>
</organism>
<reference evidence="2 3" key="1">
    <citation type="submission" date="2024-04" db="EMBL/GenBank/DDBJ databases">
        <authorList>
            <consortium name="Genoscope - CEA"/>
            <person name="William W."/>
        </authorList>
    </citation>
    <scope>NUCLEOTIDE SEQUENCE [LARGE SCALE GENOMIC DNA]</scope>
</reference>
<dbReference type="AlphaFoldDB" id="A0AAV2IKY5"/>
<evidence type="ECO:0000259" key="1">
    <source>
        <dbReference type="PROSITE" id="PS50041"/>
    </source>
</evidence>
<dbReference type="InterPro" id="IPR016187">
    <property type="entry name" value="CTDL_fold"/>
</dbReference>
<dbReference type="SUPFAM" id="SSF56436">
    <property type="entry name" value="C-type lectin-like"/>
    <property type="match status" value="1"/>
</dbReference>
<accession>A0AAV2IKY5</accession>
<dbReference type="InterPro" id="IPR001304">
    <property type="entry name" value="C-type_lectin-like"/>
</dbReference>
<comment type="caution">
    <text evidence="2">The sequence shown here is derived from an EMBL/GenBank/DDBJ whole genome shotgun (WGS) entry which is preliminary data.</text>
</comment>
<dbReference type="Pfam" id="PF00024">
    <property type="entry name" value="PAN_1"/>
    <property type="match status" value="1"/>
</dbReference>
<name>A0AAV2IKY5_LYMST</name>
<dbReference type="SMART" id="SM00034">
    <property type="entry name" value="CLECT"/>
    <property type="match status" value="1"/>
</dbReference>
<proteinExistence type="predicted"/>
<protein>
    <recommendedName>
        <fullName evidence="1">C-type lectin domain-containing protein</fullName>
    </recommendedName>
</protein>
<dbReference type="PROSITE" id="PS50041">
    <property type="entry name" value="C_TYPE_LECTIN_2"/>
    <property type="match status" value="1"/>
</dbReference>
<keyword evidence="3" id="KW-1185">Reference proteome</keyword>
<sequence>MTSRLVETATAVLTSMTLLWTASSLSRLTLYDQVSIDKIITLNVLLLDNYLPNKSRLHCALRCDHHENCTAFLYHKANRTCALYGLDFPRNNSVYPKSAAPVTPWQAFYVDSGCPYNYNKKYKKCFLLLNQAGSHNIVSNNCSSLGGKLVQFSSYNELLFFQGFLLFLNGNKSMNYFVGAQISVTATKTFVWTNTTRSFGPGDPMWSATQPDALPGPNEDCVEASKDFQYLLNDVSCSMTKRGICEFPVPRP</sequence>
<dbReference type="CDD" id="cd00037">
    <property type="entry name" value="CLECT"/>
    <property type="match status" value="1"/>
</dbReference>
<evidence type="ECO:0000313" key="2">
    <source>
        <dbReference type="EMBL" id="CAL1546911.1"/>
    </source>
</evidence>
<dbReference type="InterPro" id="IPR003609">
    <property type="entry name" value="Pan_app"/>
</dbReference>
<dbReference type="Pfam" id="PF00059">
    <property type="entry name" value="Lectin_C"/>
    <property type="match status" value="1"/>
</dbReference>
<feature type="domain" description="C-type lectin" evidence="1">
    <location>
        <begin position="121"/>
        <end position="246"/>
    </location>
</feature>